<feature type="binding site" evidence="4">
    <location>
        <position position="9"/>
    </location>
    <ligand>
        <name>a divalent metal cation</name>
        <dbReference type="ChEBI" id="CHEBI:60240"/>
        <label>1</label>
    </ligand>
</feature>
<dbReference type="PIRSF" id="PIRSF005902">
    <property type="entry name" value="DNase_TatD"/>
    <property type="match status" value="1"/>
</dbReference>
<gene>
    <name evidence="5" type="ORF">DFR27_0889</name>
</gene>
<dbReference type="PROSITE" id="PS01137">
    <property type="entry name" value="TATD_1"/>
    <property type="match status" value="1"/>
</dbReference>
<accession>A0A3M0AF64</accession>
<organism evidence="5 6">
    <name type="scientific">Umboniibacter marinipuniceus</name>
    <dbReference type="NCBI Taxonomy" id="569599"/>
    <lineage>
        <taxon>Bacteria</taxon>
        <taxon>Pseudomonadati</taxon>
        <taxon>Pseudomonadota</taxon>
        <taxon>Gammaproteobacteria</taxon>
        <taxon>Cellvibrionales</taxon>
        <taxon>Cellvibrionaceae</taxon>
        <taxon>Umboniibacter</taxon>
    </lineage>
</organism>
<dbReference type="GO" id="GO:0016788">
    <property type="term" value="F:hydrolase activity, acting on ester bonds"/>
    <property type="evidence" value="ECO:0007669"/>
    <property type="project" value="InterPro"/>
</dbReference>
<keyword evidence="6" id="KW-1185">Reference proteome</keyword>
<dbReference type="InterPro" id="IPR001130">
    <property type="entry name" value="TatD-like"/>
</dbReference>
<dbReference type="Proteomes" id="UP000267187">
    <property type="component" value="Unassembled WGS sequence"/>
</dbReference>
<reference evidence="5 6" key="1">
    <citation type="submission" date="2018-10" db="EMBL/GenBank/DDBJ databases">
        <title>Genomic Encyclopedia of Type Strains, Phase IV (KMG-IV): sequencing the most valuable type-strain genomes for metagenomic binning, comparative biology and taxonomic classification.</title>
        <authorList>
            <person name="Goeker M."/>
        </authorList>
    </citation>
    <scope>NUCLEOTIDE SEQUENCE [LARGE SCALE GENOMIC DNA]</scope>
    <source>
        <strain evidence="5 6">DSM 25080</strain>
    </source>
</reference>
<sequence>MRLIDSHCHLNRLHVTAAEAIADAHARGVTGMMCIGVDADTMPEVLRIAENYQSVWASVGIHPLSVSDGFDHQQLLQWLSHDKVVAIGETGLDYHYQKEAVQLAKQRESFEWHLQQSKVLQKPVVIHTRAAEKDTLALINEYGCPRAGGILHCFTERWEMAKAALDFGYHISISGIVTFGSASELREVTRKIPLDRLLIETDAPWLTPAPNRGKPNLPGYVRDVGEYIAELRGISFEALAEQTAENFTQLMKL</sequence>
<evidence type="ECO:0000256" key="4">
    <source>
        <dbReference type="PIRSR" id="PIRSR005902-1"/>
    </source>
</evidence>
<proteinExistence type="inferred from homology"/>
<dbReference type="OrthoDB" id="9810005at2"/>
<dbReference type="PANTHER" id="PTHR46124">
    <property type="entry name" value="D-AMINOACYL-TRNA DEACYLASE"/>
    <property type="match status" value="1"/>
</dbReference>
<dbReference type="RefSeq" id="WP_121876257.1">
    <property type="nucleotide sequence ID" value="NZ_REFJ01000002.1"/>
</dbReference>
<dbReference type="CDD" id="cd01310">
    <property type="entry name" value="TatD_DNAse"/>
    <property type="match status" value="1"/>
</dbReference>
<feature type="binding site" evidence="4">
    <location>
        <position position="127"/>
    </location>
    <ligand>
        <name>a divalent metal cation</name>
        <dbReference type="ChEBI" id="CHEBI:60240"/>
        <label>2</label>
    </ligand>
</feature>
<comment type="caution">
    <text evidence="5">The sequence shown here is derived from an EMBL/GenBank/DDBJ whole genome shotgun (WGS) entry which is preliminary data.</text>
</comment>
<evidence type="ECO:0000256" key="3">
    <source>
        <dbReference type="ARBA" id="ARBA00022801"/>
    </source>
</evidence>
<evidence type="ECO:0000256" key="2">
    <source>
        <dbReference type="ARBA" id="ARBA00022723"/>
    </source>
</evidence>
<dbReference type="Pfam" id="PF01026">
    <property type="entry name" value="TatD_DNase"/>
    <property type="match status" value="1"/>
</dbReference>
<dbReference type="Gene3D" id="3.20.20.140">
    <property type="entry name" value="Metal-dependent hydrolases"/>
    <property type="match status" value="1"/>
</dbReference>
<feature type="binding site" evidence="4">
    <location>
        <position position="152"/>
    </location>
    <ligand>
        <name>a divalent metal cation</name>
        <dbReference type="ChEBI" id="CHEBI:60240"/>
        <label>2</label>
    </ligand>
</feature>
<evidence type="ECO:0000256" key="1">
    <source>
        <dbReference type="ARBA" id="ARBA00009275"/>
    </source>
</evidence>
<feature type="binding site" evidence="4">
    <location>
        <position position="7"/>
    </location>
    <ligand>
        <name>a divalent metal cation</name>
        <dbReference type="ChEBI" id="CHEBI:60240"/>
        <label>1</label>
    </ligand>
</feature>
<dbReference type="AlphaFoldDB" id="A0A3M0AF64"/>
<evidence type="ECO:0000313" key="6">
    <source>
        <dbReference type="Proteomes" id="UP000267187"/>
    </source>
</evidence>
<keyword evidence="3" id="KW-0378">Hydrolase</keyword>
<dbReference type="SUPFAM" id="SSF51556">
    <property type="entry name" value="Metallo-dependent hydrolases"/>
    <property type="match status" value="1"/>
</dbReference>
<dbReference type="NCBIfam" id="TIGR00010">
    <property type="entry name" value="YchF/TatD family DNA exonuclease"/>
    <property type="match status" value="1"/>
</dbReference>
<dbReference type="InterPro" id="IPR018228">
    <property type="entry name" value="DNase_TatD-rel_CS"/>
</dbReference>
<feature type="binding site" evidence="4">
    <location>
        <position position="89"/>
    </location>
    <ligand>
        <name>a divalent metal cation</name>
        <dbReference type="ChEBI" id="CHEBI:60240"/>
        <label>1</label>
    </ligand>
</feature>
<dbReference type="FunFam" id="3.20.20.140:FF:000005">
    <property type="entry name" value="TatD family hydrolase"/>
    <property type="match status" value="1"/>
</dbReference>
<dbReference type="PANTHER" id="PTHR46124:SF2">
    <property type="entry name" value="D-AMINOACYL-TRNA DEACYLASE"/>
    <property type="match status" value="1"/>
</dbReference>
<keyword evidence="2 4" id="KW-0479">Metal-binding</keyword>
<evidence type="ECO:0000313" key="5">
    <source>
        <dbReference type="EMBL" id="RMA81095.1"/>
    </source>
</evidence>
<dbReference type="InterPro" id="IPR015991">
    <property type="entry name" value="TatD/YcfH-like"/>
</dbReference>
<feature type="binding site" evidence="4">
    <location>
        <position position="202"/>
    </location>
    <ligand>
        <name>a divalent metal cation</name>
        <dbReference type="ChEBI" id="CHEBI:60240"/>
        <label>1</label>
    </ligand>
</feature>
<name>A0A3M0AF64_9GAMM</name>
<dbReference type="GO" id="GO:0004536">
    <property type="term" value="F:DNA nuclease activity"/>
    <property type="evidence" value="ECO:0007669"/>
    <property type="project" value="InterPro"/>
</dbReference>
<dbReference type="InterPro" id="IPR032466">
    <property type="entry name" value="Metal_Hydrolase"/>
</dbReference>
<dbReference type="EMBL" id="REFJ01000002">
    <property type="protein sequence ID" value="RMA81095.1"/>
    <property type="molecule type" value="Genomic_DNA"/>
</dbReference>
<dbReference type="GO" id="GO:0005829">
    <property type="term" value="C:cytosol"/>
    <property type="evidence" value="ECO:0007669"/>
    <property type="project" value="TreeGrafter"/>
</dbReference>
<dbReference type="GO" id="GO:0046872">
    <property type="term" value="F:metal ion binding"/>
    <property type="evidence" value="ECO:0007669"/>
    <property type="project" value="UniProtKB-KW"/>
</dbReference>
<protein>
    <submittedName>
        <fullName evidence="5">TatD DNase family protein</fullName>
    </submittedName>
</protein>
<comment type="similarity">
    <text evidence="1">Belongs to the metallo-dependent hydrolases superfamily. TatD-type hydrolase family.</text>
</comment>